<keyword evidence="2" id="KW-1185">Reference proteome</keyword>
<evidence type="ECO:0000313" key="1">
    <source>
        <dbReference type="EMBL" id="KYP57660.1"/>
    </source>
</evidence>
<gene>
    <name evidence="1" type="ORF">KK1_003927</name>
</gene>
<dbReference type="Gramene" id="C.cajan_03844.t">
    <property type="protein sequence ID" value="C.cajan_03844.t"/>
    <property type="gene ID" value="C.cajan_03844"/>
</dbReference>
<dbReference type="EMBL" id="CM003613">
    <property type="protein sequence ID" value="KYP57660.1"/>
    <property type="molecule type" value="Genomic_DNA"/>
</dbReference>
<evidence type="ECO:0000313" key="2">
    <source>
        <dbReference type="Proteomes" id="UP000075243"/>
    </source>
</evidence>
<sequence>DDDEEDSLPLPNIPPLEPLAIYNPPTHFLDIPNQIQEHDLEFSHVLDHEMVVYPPGTLFVGQCFQTKEQVQDTIKVSGFIWKLNTQLAYQGGLLDEGSVFFKRLFWTFKPCIDGFAFCKPIIQVDGTGHMTTNLAESINSVLKKIRNLPICSIVMATYTRCNKFFIEKDRDVDAIINVGHVYSEIATKTIQNEQSKANTHRVITFDKTSTRFLVEETQYLREVRIVGRFTVRLDEMWCDCDKFQKVQIPYSHVQMYLLHAYMHVTTSKVTYLSFISYNKF</sequence>
<name>A0A151SS57_CAJCA</name>
<dbReference type="Proteomes" id="UP000075243">
    <property type="component" value="Chromosome 11"/>
</dbReference>
<dbReference type="AlphaFoldDB" id="A0A151SS57"/>
<reference evidence="1 2" key="1">
    <citation type="journal article" date="2012" name="Nat. Biotechnol.">
        <title>Draft genome sequence of pigeonpea (Cajanus cajan), an orphan legume crop of resource-poor farmers.</title>
        <authorList>
            <person name="Varshney R.K."/>
            <person name="Chen W."/>
            <person name="Li Y."/>
            <person name="Bharti A.K."/>
            <person name="Saxena R.K."/>
            <person name="Schlueter J.A."/>
            <person name="Donoghue M.T."/>
            <person name="Azam S."/>
            <person name="Fan G."/>
            <person name="Whaley A.M."/>
            <person name="Farmer A.D."/>
            <person name="Sheridan J."/>
            <person name="Iwata A."/>
            <person name="Tuteja R."/>
            <person name="Penmetsa R.V."/>
            <person name="Wu W."/>
            <person name="Upadhyaya H.D."/>
            <person name="Yang S.P."/>
            <person name="Shah T."/>
            <person name="Saxena K.B."/>
            <person name="Michael T."/>
            <person name="McCombie W.R."/>
            <person name="Yang B."/>
            <person name="Zhang G."/>
            <person name="Yang H."/>
            <person name="Wang J."/>
            <person name="Spillane C."/>
            <person name="Cook D.R."/>
            <person name="May G.D."/>
            <person name="Xu X."/>
            <person name="Jackson S.A."/>
        </authorList>
    </citation>
    <scope>NUCLEOTIDE SEQUENCE [LARGE SCALE GENOMIC DNA]</scope>
    <source>
        <strain evidence="2">cv. Asha</strain>
    </source>
</reference>
<organism evidence="1 2">
    <name type="scientific">Cajanus cajan</name>
    <name type="common">Pigeon pea</name>
    <name type="synonym">Cajanus indicus</name>
    <dbReference type="NCBI Taxonomy" id="3821"/>
    <lineage>
        <taxon>Eukaryota</taxon>
        <taxon>Viridiplantae</taxon>
        <taxon>Streptophyta</taxon>
        <taxon>Embryophyta</taxon>
        <taxon>Tracheophyta</taxon>
        <taxon>Spermatophyta</taxon>
        <taxon>Magnoliopsida</taxon>
        <taxon>eudicotyledons</taxon>
        <taxon>Gunneridae</taxon>
        <taxon>Pentapetalae</taxon>
        <taxon>rosids</taxon>
        <taxon>fabids</taxon>
        <taxon>Fabales</taxon>
        <taxon>Fabaceae</taxon>
        <taxon>Papilionoideae</taxon>
        <taxon>50 kb inversion clade</taxon>
        <taxon>NPAAA clade</taxon>
        <taxon>indigoferoid/millettioid clade</taxon>
        <taxon>Phaseoleae</taxon>
        <taxon>Cajanus</taxon>
    </lineage>
</organism>
<protein>
    <submittedName>
        <fullName evidence="1">Uncharacterized protein</fullName>
    </submittedName>
</protein>
<feature type="non-terminal residue" evidence="1">
    <location>
        <position position="1"/>
    </location>
</feature>
<accession>A0A151SS57</accession>
<proteinExistence type="predicted"/>